<evidence type="ECO:0000313" key="1">
    <source>
        <dbReference type="EMBL" id="MEL0602785.1"/>
    </source>
</evidence>
<name>A0ACC6QZD3_9GAMM</name>
<comment type="caution">
    <text evidence="1">The sequence shown here is derived from an EMBL/GenBank/DDBJ whole genome shotgun (WGS) entry which is preliminary data.</text>
</comment>
<reference evidence="1" key="1">
    <citation type="submission" date="2024-02" db="EMBL/GenBank/DDBJ databases">
        <title>Bacteria isolated from the canopy kelp, Nereocystis luetkeana.</title>
        <authorList>
            <person name="Pfister C.A."/>
            <person name="Younker I.T."/>
            <person name="Light S.H."/>
        </authorList>
    </citation>
    <scope>NUCLEOTIDE SEQUENCE</scope>
    <source>
        <strain evidence="1">TN.2.01</strain>
    </source>
</reference>
<organism evidence="1 2">
    <name type="scientific">Pseudoalteromonas undina</name>
    <dbReference type="NCBI Taxonomy" id="43660"/>
    <lineage>
        <taxon>Bacteria</taxon>
        <taxon>Pseudomonadati</taxon>
        <taxon>Pseudomonadota</taxon>
        <taxon>Gammaproteobacteria</taxon>
        <taxon>Alteromonadales</taxon>
        <taxon>Pseudoalteromonadaceae</taxon>
        <taxon>Pseudoalteromonas</taxon>
    </lineage>
</organism>
<dbReference type="Proteomes" id="UP001374952">
    <property type="component" value="Unassembled WGS sequence"/>
</dbReference>
<sequence>MMVHQVATPMFNFMPVPKQLNEQGWLEKFQFSGFVDQSMLVSTEFATSSIKVAALTFEGVPLTQLQFDTQTHQLITSNTLGVELDGKKIIYDMQSAFWPLAMLEQNMRDNNRVIELDNASLRTRQFYRNDTLVREITYNGVMTLLTEYEQNYRLKIERLEEY</sequence>
<proteinExistence type="predicted"/>
<evidence type="ECO:0000313" key="2">
    <source>
        <dbReference type="Proteomes" id="UP001374952"/>
    </source>
</evidence>
<gene>
    <name evidence="1" type="ORF">V6250_01315</name>
</gene>
<dbReference type="EMBL" id="JBAKAX010000001">
    <property type="protein sequence ID" value="MEL0602785.1"/>
    <property type="molecule type" value="Genomic_DNA"/>
</dbReference>
<protein>
    <submittedName>
        <fullName evidence="1">DUF3261 domain-containing protein</fullName>
    </submittedName>
</protein>
<accession>A0ACC6QZD3</accession>
<keyword evidence="2" id="KW-1185">Reference proteome</keyword>